<keyword evidence="3" id="KW-1185">Reference proteome</keyword>
<accession>A0ABR1SZ52</accession>
<feature type="compositionally biased region" description="Basic and acidic residues" evidence="1">
    <location>
        <begin position="114"/>
        <end position="124"/>
    </location>
</feature>
<comment type="caution">
    <text evidence="2">The sequence shown here is derived from an EMBL/GenBank/DDBJ whole genome shotgun (WGS) entry which is preliminary data.</text>
</comment>
<organism evidence="2 3">
    <name type="scientific">Apiospora rasikravindrae</name>
    <dbReference type="NCBI Taxonomy" id="990691"/>
    <lineage>
        <taxon>Eukaryota</taxon>
        <taxon>Fungi</taxon>
        <taxon>Dikarya</taxon>
        <taxon>Ascomycota</taxon>
        <taxon>Pezizomycotina</taxon>
        <taxon>Sordariomycetes</taxon>
        <taxon>Xylariomycetidae</taxon>
        <taxon>Amphisphaeriales</taxon>
        <taxon>Apiosporaceae</taxon>
        <taxon>Apiospora</taxon>
    </lineage>
</organism>
<protein>
    <submittedName>
        <fullName evidence="2">Uncharacterized protein</fullName>
    </submittedName>
</protein>
<evidence type="ECO:0000256" key="1">
    <source>
        <dbReference type="SAM" id="MobiDB-lite"/>
    </source>
</evidence>
<evidence type="ECO:0000313" key="2">
    <source>
        <dbReference type="EMBL" id="KAK8039609.1"/>
    </source>
</evidence>
<dbReference type="Proteomes" id="UP001444661">
    <property type="component" value="Unassembled WGS sequence"/>
</dbReference>
<sequence>MKRPTMWDGANIETTALVDQVVCEALAKSGGHTPSEPYVGKKGRLLAVTGLEVILLLRVDVKAVEVMLAHVEALKRNIAQTLESSRGDSSGSDPKVPKVVRSNGTEDSWNAKSNNRESGKKMEEKDTDEVDDVETKDPVP</sequence>
<feature type="compositionally biased region" description="Polar residues" evidence="1">
    <location>
        <begin position="81"/>
        <end position="92"/>
    </location>
</feature>
<evidence type="ECO:0000313" key="3">
    <source>
        <dbReference type="Proteomes" id="UP001444661"/>
    </source>
</evidence>
<feature type="region of interest" description="Disordered" evidence="1">
    <location>
        <begin position="81"/>
        <end position="140"/>
    </location>
</feature>
<name>A0ABR1SZ52_9PEZI</name>
<reference evidence="2 3" key="1">
    <citation type="submission" date="2023-01" db="EMBL/GenBank/DDBJ databases">
        <title>Analysis of 21 Apiospora genomes using comparative genomics revels a genus with tremendous synthesis potential of carbohydrate active enzymes and secondary metabolites.</title>
        <authorList>
            <person name="Sorensen T."/>
        </authorList>
    </citation>
    <scope>NUCLEOTIDE SEQUENCE [LARGE SCALE GENOMIC DNA]</scope>
    <source>
        <strain evidence="2 3">CBS 33761</strain>
    </source>
</reference>
<proteinExistence type="predicted"/>
<dbReference type="EMBL" id="JAQQWK010000006">
    <property type="protein sequence ID" value="KAK8039609.1"/>
    <property type="molecule type" value="Genomic_DNA"/>
</dbReference>
<feature type="compositionally biased region" description="Polar residues" evidence="1">
    <location>
        <begin position="102"/>
        <end position="113"/>
    </location>
</feature>
<gene>
    <name evidence="2" type="ORF">PG993_008020</name>
</gene>